<dbReference type="GO" id="GO:0004672">
    <property type="term" value="F:protein kinase activity"/>
    <property type="evidence" value="ECO:0007669"/>
    <property type="project" value="InterPro"/>
</dbReference>
<dbReference type="GO" id="GO:0005524">
    <property type="term" value="F:ATP binding"/>
    <property type="evidence" value="ECO:0007669"/>
    <property type="project" value="InterPro"/>
</dbReference>
<comment type="caution">
    <text evidence="2">The sequence shown here is derived from an EMBL/GenBank/DDBJ whole genome shotgun (WGS) entry which is preliminary data.</text>
</comment>
<dbReference type="InterPro" id="IPR011009">
    <property type="entry name" value="Kinase-like_dom_sf"/>
</dbReference>
<dbReference type="EMBL" id="BKCP01008848">
    <property type="protein sequence ID" value="GER49816.1"/>
    <property type="molecule type" value="Genomic_DNA"/>
</dbReference>
<protein>
    <submittedName>
        <fullName evidence="2">Leucine-rich repeat protein kinase family protein</fullName>
    </submittedName>
</protein>
<accession>A0A5A7QXV9</accession>
<feature type="domain" description="Protein kinase" evidence="1">
    <location>
        <begin position="1"/>
        <end position="303"/>
    </location>
</feature>
<evidence type="ECO:0000313" key="2">
    <source>
        <dbReference type="EMBL" id="GER49816.1"/>
    </source>
</evidence>
<sequence length="306" mass="34498">MSARSIYDNWERLVLATLRREQLWQLCHADSTDLSIISLSLTSSYCAHSFLLNISSSRLYHAVEYNSQKLVTWYMEETRDESTILVKRMRGDKILLPITYFSYDMDEKLVVYEYNQTPTSKTATNLMNWESRLKIATIVAKAIALAHAKPTTSTHPLEDFSGSLLNDLASSSALRLAISTGGYRCPEAEHHGIVSWASDVYTFGVLLLELLMIPSPFNIKGSSAHPEQLVKRVLSVFRDEGTLIVFHFIPTNVAGELIEMWKVLLLALKCVEEDPQKRPAMVDVVKMLEGVSKTDRATKHTALISL</sequence>
<dbReference type="OrthoDB" id="906840at2759"/>
<dbReference type="PANTHER" id="PTHR48007:SF4">
    <property type="entry name" value="LEUCINE-RICH REPEAT RECEPTOR-LIKE PROTEIN KINASE PXC1"/>
    <property type="match status" value="1"/>
</dbReference>
<evidence type="ECO:0000313" key="3">
    <source>
        <dbReference type="Proteomes" id="UP000325081"/>
    </source>
</evidence>
<reference evidence="3" key="1">
    <citation type="journal article" date="2019" name="Curr. Biol.">
        <title>Genome Sequence of Striga asiatica Provides Insight into the Evolution of Plant Parasitism.</title>
        <authorList>
            <person name="Yoshida S."/>
            <person name="Kim S."/>
            <person name="Wafula E.K."/>
            <person name="Tanskanen J."/>
            <person name="Kim Y.M."/>
            <person name="Honaas L."/>
            <person name="Yang Z."/>
            <person name="Spallek T."/>
            <person name="Conn C.E."/>
            <person name="Ichihashi Y."/>
            <person name="Cheong K."/>
            <person name="Cui S."/>
            <person name="Der J.P."/>
            <person name="Gundlach H."/>
            <person name="Jiao Y."/>
            <person name="Hori C."/>
            <person name="Ishida J.K."/>
            <person name="Kasahara H."/>
            <person name="Kiba T."/>
            <person name="Kim M.S."/>
            <person name="Koo N."/>
            <person name="Laohavisit A."/>
            <person name="Lee Y.H."/>
            <person name="Lumba S."/>
            <person name="McCourt P."/>
            <person name="Mortimer J.C."/>
            <person name="Mutuku J.M."/>
            <person name="Nomura T."/>
            <person name="Sasaki-Sekimoto Y."/>
            <person name="Seto Y."/>
            <person name="Wang Y."/>
            <person name="Wakatake T."/>
            <person name="Sakakibara H."/>
            <person name="Demura T."/>
            <person name="Yamaguchi S."/>
            <person name="Yoneyama K."/>
            <person name="Manabe R.I."/>
            <person name="Nelson D.C."/>
            <person name="Schulman A.H."/>
            <person name="Timko M.P."/>
            <person name="dePamphilis C.W."/>
            <person name="Choi D."/>
            <person name="Shirasu K."/>
        </authorList>
    </citation>
    <scope>NUCLEOTIDE SEQUENCE [LARGE SCALE GENOMIC DNA]</scope>
    <source>
        <strain evidence="3">cv. UVA1</strain>
    </source>
</reference>
<keyword evidence="2" id="KW-0418">Kinase</keyword>
<dbReference type="PANTHER" id="PTHR48007">
    <property type="entry name" value="LEUCINE-RICH REPEAT RECEPTOR-LIKE PROTEIN KINASE PXC1"/>
    <property type="match status" value="1"/>
</dbReference>
<dbReference type="InterPro" id="IPR046959">
    <property type="entry name" value="PRK1-6/SRF4-like"/>
</dbReference>
<dbReference type="Proteomes" id="UP000325081">
    <property type="component" value="Unassembled WGS sequence"/>
</dbReference>
<dbReference type="AlphaFoldDB" id="A0A5A7QXV9"/>
<keyword evidence="2" id="KW-0808">Transferase</keyword>
<gene>
    <name evidence="2" type="ORF">STAS_27083</name>
</gene>
<name>A0A5A7QXV9_STRAF</name>
<keyword evidence="3" id="KW-1185">Reference proteome</keyword>
<proteinExistence type="predicted"/>
<dbReference type="InterPro" id="IPR000719">
    <property type="entry name" value="Prot_kinase_dom"/>
</dbReference>
<dbReference type="PROSITE" id="PS50011">
    <property type="entry name" value="PROTEIN_KINASE_DOM"/>
    <property type="match status" value="1"/>
</dbReference>
<dbReference type="Gene3D" id="1.10.510.10">
    <property type="entry name" value="Transferase(Phosphotransferase) domain 1"/>
    <property type="match status" value="1"/>
</dbReference>
<organism evidence="2 3">
    <name type="scientific">Striga asiatica</name>
    <name type="common">Asiatic witchweed</name>
    <name type="synonym">Buchnera asiatica</name>
    <dbReference type="NCBI Taxonomy" id="4170"/>
    <lineage>
        <taxon>Eukaryota</taxon>
        <taxon>Viridiplantae</taxon>
        <taxon>Streptophyta</taxon>
        <taxon>Embryophyta</taxon>
        <taxon>Tracheophyta</taxon>
        <taxon>Spermatophyta</taxon>
        <taxon>Magnoliopsida</taxon>
        <taxon>eudicotyledons</taxon>
        <taxon>Gunneridae</taxon>
        <taxon>Pentapetalae</taxon>
        <taxon>asterids</taxon>
        <taxon>lamiids</taxon>
        <taxon>Lamiales</taxon>
        <taxon>Orobanchaceae</taxon>
        <taxon>Buchnereae</taxon>
        <taxon>Striga</taxon>
    </lineage>
</organism>
<evidence type="ECO:0000259" key="1">
    <source>
        <dbReference type="PROSITE" id="PS50011"/>
    </source>
</evidence>
<dbReference type="SUPFAM" id="SSF56112">
    <property type="entry name" value="Protein kinase-like (PK-like)"/>
    <property type="match status" value="1"/>
</dbReference>